<dbReference type="EMBL" id="OY731405">
    <property type="protein sequence ID" value="CAJ1972661.1"/>
    <property type="molecule type" value="Genomic_DNA"/>
</dbReference>
<keyword evidence="2" id="KW-1185">Reference proteome</keyword>
<reference evidence="1" key="1">
    <citation type="submission" date="2023-10" db="EMBL/GenBank/DDBJ databases">
        <authorList>
            <person name="Domelevo Entfellner J.-B."/>
        </authorList>
    </citation>
    <scope>NUCLEOTIDE SEQUENCE</scope>
</reference>
<gene>
    <name evidence="1" type="ORF">AYBTSS11_LOCUS24712</name>
</gene>
<dbReference type="AlphaFoldDB" id="A0AA86TAL3"/>
<dbReference type="Gramene" id="rna-AYBTSS11_LOCUS24712">
    <property type="protein sequence ID" value="CAJ1972661.1"/>
    <property type="gene ID" value="gene-AYBTSS11_LOCUS24712"/>
</dbReference>
<dbReference type="Proteomes" id="UP001189624">
    <property type="component" value="Chromosome 8"/>
</dbReference>
<organism evidence="1 2">
    <name type="scientific">Sphenostylis stenocarpa</name>
    <dbReference type="NCBI Taxonomy" id="92480"/>
    <lineage>
        <taxon>Eukaryota</taxon>
        <taxon>Viridiplantae</taxon>
        <taxon>Streptophyta</taxon>
        <taxon>Embryophyta</taxon>
        <taxon>Tracheophyta</taxon>
        <taxon>Spermatophyta</taxon>
        <taxon>Magnoliopsida</taxon>
        <taxon>eudicotyledons</taxon>
        <taxon>Gunneridae</taxon>
        <taxon>Pentapetalae</taxon>
        <taxon>rosids</taxon>
        <taxon>fabids</taxon>
        <taxon>Fabales</taxon>
        <taxon>Fabaceae</taxon>
        <taxon>Papilionoideae</taxon>
        <taxon>50 kb inversion clade</taxon>
        <taxon>NPAAA clade</taxon>
        <taxon>indigoferoid/millettioid clade</taxon>
        <taxon>Phaseoleae</taxon>
        <taxon>Sphenostylis</taxon>
    </lineage>
</organism>
<proteinExistence type="predicted"/>
<protein>
    <submittedName>
        <fullName evidence="1">Uncharacterized protein</fullName>
    </submittedName>
</protein>
<evidence type="ECO:0000313" key="1">
    <source>
        <dbReference type="EMBL" id="CAJ1972661.1"/>
    </source>
</evidence>
<sequence length="70" mass="7644">MGVKVREKAVGGGSVRGKWSCGVLGIGEDDALCGQVEGDLVERNHYLLMSPIYGNMHDYVDDYSRVVLVE</sequence>
<name>A0AA86TAL3_9FABA</name>
<accession>A0AA86TAL3</accession>
<evidence type="ECO:0000313" key="2">
    <source>
        <dbReference type="Proteomes" id="UP001189624"/>
    </source>
</evidence>